<proteinExistence type="predicted"/>
<feature type="non-terminal residue" evidence="2">
    <location>
        <position position="306"/>
    </location>
</feature>
<evidence type="ECO:0000256" key="1">
    <source>
        <dbReference type="SAM" id="Phobius"/>
    </source>
</evidence>
<name>A0A813GEG6_POLGL</name>
<keyword evidence="1" id="KW-0812">Transmembrane</keyword>
<evidence type="ECO:0000313" key="4">
    <source>
        <dbReference type="Proteomes" id="UP000654075"/>
    </source>
</evidence>
<evidence type="ECO:0000313" key="3">
    <source>
        <dbReference type="EMBL" id="CAE8691687.1"/>
    </source>
</evidence>
<keyword evidence="1" id="KW-1133">Transmembrane helix</keyword>
<organism evidence="2 4">
    <name type="scientific">Polarella glacialis</name>
    <name type="common">Dinoflagellate</name>
    <dbReference type="NCBI Taxonomy" id="89957"/>
    <lineage>
        <taxon>Eukaryota</taxon>
        <taxon>Sar</taxon>
        <taxon>Alveolata</taxon>
        <taxon>Dinophyceae</taxon>
        <taxon>Suessiales</taxon>
        <taxon>Suessiaceae</taxon>
        <taxon>Polarella</taxon>
    </lineage>
</organism>
<protein>
    <submittedName>
        <fullName evidence="2">Uncharacterized protein</fullName>
    </submittedName>
</protein>
<dbReference type="Gene3D" id="3.40.50.12780">
    <property type="entry name" value="N-terminal domain of ligase-like"/>
    <property type="match status" value="1"/>
</dbReference>
<dbReference type="EMBL" id="CAJNNW010027493">
    <property type="protein sequence ID" value="CAE8691687.1"/>
    <property type="molecule type" value="Genomic_DNA"/>
</dbReference>
<comment type="caution">
    <text evidence="2">The sequence shown here is derived from an EMBL/GenBank/DDBJ whole genome shotgun (WGS) entry which is preliminary data.</text>
</comment>
<gene>
    <name evidence="2" type="ORF">PGLA1383_LOCUS38619</name>
    <name evidence="3" type="ORF">PGLA2088_LOCUS27533</name>
</gene>
<evidence type="ECO:0000313" key="2">
    <source>
        <dbReference type="EMBL" id="CAE8621092.1"/>
    </source>
</evidence>
<dbReference type="AlphaFoldDB" id="A0A813GEG6"/>
<dbReference type="OrthoDB" id="3633556at2759"/>
<sequence length="306" mass="33623">AQAQEATAFDEPLKLRVAWVLGGPGATTPELCGNWVPQDLRLLHAYFLPESWATIALESSGQGSLHPSLSYRHSCSGLSMGCHLHVLDSKLRPVAQGQKGALHASGAGVARGYLGLEEETEQSFVDVPGLGLLFNTGYLAMETDAGFQFFGKWTEVDPQSLGMPHSPSGLLREFRSRGRQQSQQSTLSKYVLQLNGDESEESPYGSEAYPKLCWVVQGLVMLSQPIYLAIKLVLMDRLLLPLAFQLEFGIVAAGIVGLMLLEAGLKLLMLLAVKWLLIGRYRAGAHDIYSLFYLRHWIVEQMLCCS</sequence>
<feature type="transmembrane region" description="Helical" evidence="1">
    <location>
        <begin position="212"/>
        <end position="230"/>
    </location>
</feature>
<dbReference type="InterPro" id="IPR042099">
    <property type="entry name" value="ANL_N_sf"/>
</dbReference>
<feature type="transmembrane region" description="Helical" evidence="1">
    <location>
        <begin position="250"/>
        <end position="273"/>
    </location>
</feature>
<reference evidence="2" key="1">
    <citation type="submission" date="2021-02" db="EMBL/GenBank/DDBJ databases">
        <authorList>
            <person name="Dougan E. K."/>
            <person name="Rhodes N."/>
            <person name="Thang M."/>
            <person name="Chan C."/>
        </authorList>
    </citation>
    <scope>NUCLEOTIDE SEQUENCE</scope>
</reference>
<dbReference type="Proteomes" id="UP000626109">
    <property type="component" value="Unassembled WGS sequence"/>
</dbReference>
<dbReference type="Proteomes" id="UP000654075">
    <property type="component" value="Unassembled WGS sequence"/>
</dbReference>
<keyword evidence="4" id="KW-1185">Reference proteome</keyword>
<dbReference type="SUPFAM" id="SSF56801">
    <property type="entry name" value="Acetyl-CoA synthetase-like"/>
    <property type="match status" value="1"/>
</dbReference>
<dbReference type="EMBL" id="CAJNNV010027646">
    <property type="protein sequence ID" value="CAE8621092.1"/>
    <property type="molecule type" value="Genomic_DNA"/>
</dbReference>
<keyword evidence="1" id="KW-0472">Membrane</keyword>
<accession>A0A813GEG6</accession>